<keyword evidence="3" id="KW-1185">Reference proteome</keyword>
<feature type="transmembrane region" description="Helical" evidence="1">
    <location>
        <begin position="305"/>
        <end position="332"/>
    </location>
</feature>
<dbReference type="PANTHER" id="PTHR43471">
    <property type="entry name" value="ABC TRANSPORTER PERMEASE"/>
    <property type="match status" value="1"/>
</dbReference>
<dbReference type="Proteomes" id="UP000602050">
    <property type="component" value="Unassembled WGS sequence"/>
</dbReference>
<keyword evidence="1" id="KW-0812">Transmembrane</keyword>
<proteinExistence type="predicted"/>
<keyword evidence="1" id="KW-0472">Membrane</keyword>
<feature type="transmembrane region" description="Helical" evidence="1">
    <location>
        <begin position="265"/>
        <end position="293"/>
    </location>
</feature>
<accession>A0A8J2X9X0</accession>
<sequence length="384" mass="42381">MLRKIYLKEMKDAFRDRRTLLLTVFLPILMMSALTFFYESLISDGEEKSYTLAVQEDIGHEENIFADYENIELVKYENPEEAVKNGEVHAAILFSEGFIDQVNSAEKAKVTIIGDSFSQNSSNLMNLLENILSNYEKAVISNRVMEAGMDLALIQPFAIEYSEISGEDPNINILAILIPLILSIAIGVGASPSSAEIFAGEKEKKTMEALLMTPVSRSTLVWAKWLTISSIGTIIGIVTLIVVAIEIFFFTEHLKAAVNFNGNAIAVIGLAIVISIIYAMVCASILMITSIVAKTVKEAGSYSAPVMMIAIFPMMIIMGVGVSELSFVHFAIPIMNLFSVMKELVFGVIDVQHIGIAIVSNLVVTFVLFMVGRIMFMKDKWVMN</sequence>
<evidence type="ECO:0000313" key="3">
    <source>
        <dbReference type="Proteomes" id="UP000602050"/>
    </source>
</evidence>
<dbReference type="GO" id="GO:0140359">
    <property type="term" value="F:ABC-type transporter activity"/>
    <property type="evidence" value="ECO:0007669"/>
    <property type="project" value="InterPro"/>
</dbReference>
<dbReference type="GO" id="GO:0005886">
    <property type="term" value="C:plasma membrane"/>
    <property type="evidence" value="ECO:0007669"/>
    <property type="project" value="UniProtKB-SubCell"/>
</dbReference>
<dbReference type="AlphaFoldDB" id="A0A8J2X9X0"/>
<feature type="transmembrane region" description="Helical" evidence="1">
    <location>
        <begin position="20"/>
        <end position="38"/>
    </location>
</feature>
<organism evidence="2 3">
    <name type="scientific">Compostibacillus humi</name>
    <dbReference type="NCBI Taxonomy" id="1245525"/>
    <lineage>
        <taxon>Bacteria</taxon>
        <taxon>Bacillati</taxon>
        <taxon>Bacillota</taxon>
        <taxon>Bacilli</taxon>
        <taxon>Bacillales</taxon>
        <taxon>Bacillaceae</taxon>
        <taxon>Compostibacillus</taxon>
    </lineage>
</organism>
<evidence type="ECO:0000256" key="1">
    <source>
        <dbReference type="SAM" id="Phobius"/>
    </source>
</evidence>
<feature type="transmembrane region" description="Helical" evidence="1">
    <location>
        <begin position="220"/>
        <end position="245"/>
    </location>
</feature>
<dbReference type="EMBL" id="BMEV01000060">
    <property type="protein sequence ID" value="GFZ85133.1"/>
    <property type="molecule type" value="Genomic_DNA"/>
</dbReference>
<feature type="transmembrane region" description="Helical" evidence="1">
    <location>
        <begin position="173"/>
        <end position="199"/>
    </location>
</feature>
<evidence type="ECO:0000313" key="2">
    <source>
        <dbReference type="EMBL" id="GFZ85133.1"/>
    </source>
</evidence>
<gene>
    <name evidence="2" type="primary">natB</name>
    <name evidence="2" type="ORF">GCM10010978_26620</name>
</gene>
<reference evidence="2" key="2">
    <citation type="submission" date="2020-09" db="EMBL/GenBank/DDBJ databases">
        <authorList>
            <person name="Sun Q."/>
            <person name="Zhou Y."/>
        </authorList>
    </citation>
    <scope>NUCLEOTIDE SEQUENCE</scope>
    <source>
        <strain evidence="2">CGMCC 1.12360</strain>
    </source>
</reference>
<name>A0A8J2X9X0_9BACI</name>
<dbReference type="PANTHER" id="PTHR43471:SF3">
    <property type="entry name" value="ABC TRANSPORTER PERMEASE PROTEIN NATB"/>
    <property type="match status" value="1"/>
</dbReference>
<comment type="caution">
    <text evidence="2">The sequence shown here is derived from an EMBL/GenBank/DDBJ whole genome shotgun (WGS) entry which is preliminary data.</text>
</comment>
<feature type="transmembrane region" description="Helical" evidence="1">
    <location>
        <begin position="352"/>
        <end position="376"/>
    </location>
</feature>
<dbReference type="RefSeq" id="WP_188392911.1">
    <property type="nucleotide sequence ID" value="NZ_BMEV01000060.1"/>
</dbReference>
<dbReference type="Gene3D" id="3.40.1710.10">
    <property type="entry name" value="abc type-2 transporter like domain"/>
    <property type="match status" value="1"/>
</dbReference>
<reference evidence="2" key="1">
    <citation type="journal article" date="2014" name="Int. J. Syst. Evol. Microbiol.">
        <title>Complete genome sequence of Corynebacterium casei LMG S-19264T (=DSM 44701T), isolated from a smear-ripened cheese.</title>
        <authorList>
            <consortium name="US DOE Joint Genome Institute (JGI-PGF)"/>
            <person name="Walter F."/>
            <person name="Albersmeier A."/>
            <person name="Kalinowski J."/>
            <person name="Ruckert C."/>
        </authorList>
    </citation>
    <scope>NUCLEOTIDE SEQUENCE</scope>
    <source>
        <strain evidence="2">CGMCC 1.12360</strain>
    </source>
</reference>
<keyword evidence="1" id="KW-1133">Transmembrane helix</keyword>
<protein>
    <submittedName>
        <fullName evidence="2">ABC transporter permease protein NatB</fullName>
    </submittedName>
</protein>
<dbReference type="Pfam" id="PF12679">
    <property type="entry name" value="ABC2_membrane_2"/>
    <property type="match status" value="1"/>
</dbReference>